<feature type="domain" description="Xylose isomerase-like TIM barrel" evidence="2">
    <location>
        <begin position="77"/>
        <end position="303"/>
    </location>
</feature>
<dbReference type="SUPFAM" id="SSF51658">
    <property type="entry name" value="Xylose isomerase-like"/>
    <property type="match status" value="1"/>
</dbReference>
<organism evidence="3 4">
    <name type="scientific">Candidatus Saccharicenans subterraneus</name>
    <dbReference type="NCBI Taxonomy" id="2508984"/>
    <lineage>
        <taxon>Bacteria</taxon>
        <taxon>Candidatus Aminicenantota</taxon>
        <taxon>Candidatus Aminicenantia</taxon>
        <taxon>Candidatus Aminicenantales</taxon>
        <taxon>Candidatus Saccharicenantaceae</taxon>
        <taxon>Candidatus Saccharicenans</taxon>
    </lineage>
</organism>
<protein>
    <submittedName>
        <fullName evidence="3">Hydroxypyruvate isomerase</fullName>
    </submittedName>
</protein>
<evidence type="ECO:0000259" key="2">
    <source>
        <dbReference type="Pfam" id="PF01261"/>
    </source>
</evidence>
<dbReference type="InterPro" id="IPR006311">
    <property type="entry name" value="TAT_signal"/>
</dbReference>
<keyword evidence="1 3" id="KW-0413">Isomerase</keyword>
<dbReference type="InterPro" id="IPR036237">
    <property type="entry name" value="Xyl_isomerase-like_sf"/>
</dbReference>
<evidence type="ECO:0000313" key="3">
    <source>
        <dbReference type="EMBL" id="RFT17131.1"/>
    </source>
</evidence>
<name>A0A3E2BQZ7_9BACT</name>
<dbReference type="PROSITE" id="PS51318">
    <property type="entry name" value="TAT"/>
    <property type="match status" value="1"/>
</dbReference>
<evidence type="ECO:0000313" key="4">
    <source>
        <dbReference type="Proteomes" id="UP000257323"/>
    </source>
</evidence>
<dbReference type="AlphaFoldDB" id="A0A3E2BQZ7"/>
<gene>
    <name evidence="3" type="ORF">OP8BY_1073</name>
</gene>
<sequence>MTDMKKQSRREFLRTAGLSGAFLTSGAAASLLAGPQLLSKKASTAKPAAGTFKLKYAPPFGMFEASAGKDPLDQMKFIADQGFRAIFDNGLPGRPPAQQEAIAGQAAKLGLEIGPFVAYADFSVESFVLRDESVREMLKAKLKTAIETSKRTGVKLALMVPGRYNQRMDWDYQTANVIENLKWCAGICEPEGVVIVLEPLNPKDHPGLFLTKMSQAYQICKAVGSPSVKILDDIYHQQITEGNIIPNIEACWDEIASFHLGDTPGRKEPGTGELNFKNIFKYLHQKNYRGVLCMEHGKSQPGKEGELAVIRAYREADSFA</sequence>
<dbReference type="InterPro" id="IPR050417">
    <property type="entry name" value="Sugar_Epim/Isomerase"/>
</dbReference>
<dbReference type="InterPro" id="IPR013022">
    <property type="entry name" value="Xyl_isomerase-like_TIM-brl"/>
</dbReference>
<comment type="caution">
    <text evidence="3">The sequence shown here is derived from an EMBL/GenBank/DDBJ whole genome shotgun (WGS) entry which is preliminary data.</text>
</comment>
<keyword evidence="3" id="KW-0670">Pyruvate</keyword>
<evidence type="ECO:0000256" key="1">
    <source>
        <dbReference type="ARBA" id="ARBA00023235"/>
    </source>
</evidence>
<proteinExistence type="predicted"/>
<dbReference type="Pfam" id="PF01261">
    <property type="entry name" value="AP_endonuc_2"/>
    <property type="match status" value="1"/>
</dbReference>
<dbReference type="EMBL" id="QUAH01000001">
    <property type="protein sequence ID" value="RFT17131.1"/>
    <property type="molecule type" value="Genomic_DNA"/>
</dbReference>
<dbReference type="Gene3D" id="3.20.20.150">
    <property type="entry name" value="Divalent-metal-dependent TIM barrel enzymes"/>
    <property type="match status" value="1"/>
</dbReference>
<accession>A0A3E2BQZ7</accession>
<dbReference type="GO" id="GO:0016853">
    <property type="term" value="F:isomerase activity"/>
    <property type="evidence" value="ECO:0007669"/>
    <property type="project" value="UniProtKB-KW"/>
</dbReference>
<dbReference type="Proteomes" id="UP000257323">
    <property type="component" value="Unassembled WGS sequence"/>
</dbReference>
<reference evidence="3 4" key="1">
    <citation type="submission" date="2018-08" db="EMBL/GenBank/DDBJ databases">
        <title>Genome analysis of the thermophilic bacterium of the candidate phylum Aminicenantes from deep subsurface aquifer revealed its physiology and ecological role.</title>
        <authorList>
            <person name="Kadnikov V.V."/>
            <person name="Mardanov A.V."/>
            <person name="Beletsky A.V."/>
            <person name="Karnachuk O.V."/>
            <person name="Ravin N.V."/>
        </authorList>
    </citation>
    <scope>NUCLEOTIDE SEQUENCE [LARGE SCALE GENOMIC DNA]</scope>
    <source>
        <strain evidence="3">BY38</strain>
    </source>
</reference>
<dbReference type="PANTHER" id="PTHR43489">
    <property type="entry name" value="ISOMERASE"/>
    <property type="match status" value="1"/>
</dbReference>